<dbReference type="Gene3D" id="3.60.15.10">
    <property type="entry name" value="Ribonuclease Z/Hydroxyacylglutathione hydrolase-like"/>
    <property type="match status" value="1"/>
</dbReference>
<gene>
    <name evidence="2" type="ORF">ADUPG1_004724</name>
</gene>
<dbReference type="PANTHER" id="PTHR43694">
    <property type="entry name" value="RIBONUCLEASE J"/>
    <property type="match status" value="1"/>
</dbReference>
<name>A0ABQ5K3W1_9EUKA</name>
<dbReference type="EMBL" id="BQXS01007292">
    <property type="protein sequence ID" value="GKT26958.1"/>
    <property type="molecule type" value="Genomic_DNA"/>
</dbReference>
<dbReference type="InterPro" id="IPR036866">
    <property type="entry name" value="RibonucZ/Hydroxyglut_hydro"/>
</dbReference>
<evidence type="ECO:0000313" key="3">
    <source>
        <dbReference type="Proteomes" id="UP001057375"/>
    </source>
</evidence>
<sequence>MLIHSLVQPKYFMPMHGEFSMLKEHRDMAIRMGMDEEDVFILRNGDVLEITRRGAQRAQPVPHGNILIDGLGVGDVGNIVLRDRKHLAEDGLMVVVVAFNDETGEVISGPDLISRGFVYVRESEGLMDGAKQ</sequence>
<keyword evidence="3" id="KW-1185">Reference proteome</keyword>
<accession>A0ABQ5K3W1</accession>
<feature type="non-terminal residue" evidence="2">
    <location>
        <position position="132"/>
    </location>
</feature>
<comment type="caution">
    <text evidence="2">The sequence shown here is derived from an EMBL/GenBank/DDBJ whole genome shotgun (WGS) entry which is preliminary data.</text>
</comment>
<dbReference type="Gene3D" id="3.10.20.580">
    <property type="match status" value="1"/>
</dbReference>
<dbReference type="Proteomes" id="UP001057375">
    <property type="component" value="Unassembled WGS sequence"/>
</dbReference>
<reference evidence="2" key="1">
    <citation type="submission" date="2022-03" db="EMBL/GenBank/DDBJ databases">
        <title>Draft genome sequence of Aduncisulcus paluster, a free-living microaerophilic Fornicata.</title>
        <authorList>
            <person name="Yuyama I."/>
            <person name="Kume K."/>
            <person name="Tamura T."/>
            <person name="Inagaki Y."/>
            <person name="Hashimoto T."/>
        </authorList>
    </citation>
    <scope>NUCLEOTIDE SEQUENCE</scope>
    <source>
        <strain evidence="2">NY0171</strain>
    </source>
</reference>
<proteinExistence type="predicted"/>
<evidence type="ECO:0000313" key="2">
    <source>
        <dbReference type="EMBL" id="GKT26958.1"/>
    </source>
</evidence>
<feature type="domain" description="Ribonuclease J C-terminal" evidence="1">
    <location>
        <begin position="80"/>
        <end position="132"/>
    </location>
</feature>
<evidence type="ECO:0000259" key="1">
    <source>
        <dbReference type="Pfam" id="PF17770"/>
    </source>
</evidence>
<dbReference type="SUPFAM" id="SSF56281">
    <property type="entry name" value="Metallo-hydrolase/oxidoreductase"/>
    <property type="match status" value="1"/>
</dbReference>
<organism evidence="2 3">
    <name type="scientific">Aduncisulcus paluster</name>
    <dbReference type="NCBI Taxonomy" id="2918883"/>
    <lineage>
        <taxon>Eukaryota</taxon>
        <taxon>Metamonada</taxon>
        <taxon>Carpediemonas-like organisms</taxon>
        <taxon>Aduncisulcus</taxon>
    </lineage>
</organism>
<dbReference type="Pfam" id="PF17770">
    <property type="entry name" value="RNase_J_C"/>
    <property type="match status" value="1"/>
</dbReference>
<dbReference type="InterPro" id="IPR041636">
    <property type="entry name" value="RNase_J_C"/>
</dbReference>
<protein>
    <submittedName>
        <fullName evidence="2">Ribonuclease J</fullName>
    </submittedName>
</protein>
<dbReference type="PANTHER" id="PTHR43694:SF1">
    <property type="entry name" value="RIBONUCLEASE J"/>
    <property type="match status" value="1"/>
</dbReference>